<evidence type="ECO:0000313" key="2">
    <source>
        <dbReference type="EMBL" id="KAJ1974466.1"/>
    </source>
</evidence>
<keyword evidence="3" id="KW-1185">Reference proteome</keyword>
<accession>A0A9W8E6Y2</accession>
<name>A0A9W8E6Y2_9FUNG</name>
<sequence length="199" mass="22715">MAAPAEKKLQAQRDKLRQCKNWVNLPYSNTLALDIEAYEHQQDRLTEIGWTVYCDQKCIHSFHYIVLEHQHLHNRRFVAGCKNNYNFGQSIVAPLAEIIQELQTEFTMRPDLALVAHGVHSDLAYLRKVGVAISPSIRTFDTKDLFCAYTNNPQNGRKLAVVLQQLNIPCSYLHNAGNDAYYTLKALLVMCELPGAHNF</sequence>
<gene>
    <name evidence="2" type="ORF">H4R34_004706</name>
</gene>
<dbReference type="InterPro" id="IPR012337">
    <property type="entry name" value="RNaseH-like_sf"/>
</dbReference>
<evidence type="ECO:0000313" key="3">
    <source>
        <dbReference type="Proteomes" id="UP001151582"/>
    </source>
</evidence>
<evidence type="ECO:0000259" key="1">
    <source>
        <dbReference type="Pfam" id="PF21762"/>
    </source>
</evidence>
<organism evidence="2 3">
    <name type="scientific">Dimargaris verticillata</name>
    <dbReference type="NCBI Taxonomy" id="2761393"/>
    <lineage>
        <taxon>Eukaryota</taxon>
        <taxon>Fungi</taxon>
        <taxon>Fungi incertae sedis</taxon>
        <taxon>Zoopagomycota</taxon>
        <taxon>Kickxellomycotina</taxon>
        <taxon>Dimargaritomycetes</taxon>
        <taxon>Dimargaritales</taxon>
        <taxon>Dimargaritaceae</taxon>
        <taxon>Dimargaris</taxon>
    </lineage>
</organism>
<dbReference type="PANTHER" id="PTHR28083">
    <property type="entry name" value="GOOD FOR FULL DBP5 ACTIVITY PROTEIN 2"/>
    <property type="match status" value="1"/>
</dbReference>
<dbReference type="Proteomes" id="UP001151582">
    <property type="component" value="Unassembled WGS sequence"/>
</dbReference>
<dbReference type="GO" id="GO:0005634">
    <property type="term" value="C:nucleus"/>
    <property type="evidence" value="ECO:0007669"/>
    <property type="project" value="TreeGrafter"/>
</dbReference>
<dbReference type="InterPro" id="IPR040151">
    <property type="entry name" value="Gfd2/YDR514C-like"/>
</dbReference>
<reference evidence="2" key="1">
    <citation type="submission" date="2022-07" db="EMBL/GenBank/DDBJ databases">
        <title>Phylogenomic reconstructions and comparative analyses of Kickxellomycotina fungi.</title>
        <authorList>
            <person name="Reynolds N.K."/>
            <person name="Stajich J.E."/>
            <person name="Barry K."/>
            <person name="Grigoriev I.V."/>
            <person name="Crous P."/>
            <person name="Smith M.E."/>
        </authorList>
    </citation>
    <scope>NUCLEOTIDE SEQUENCE</scope>
    <source>
        <strain evidence="2">RSA 567</strain>
    </source>
</reference>
<dbReference type="OrthoDB" id="5953249at2759"/>
<comment type="caution">
    <text evidence="2">The sequence shown here is derived from an EMBL/GenBank/DDBJ whole genome shotgun (WGS) entry which is preliminary data.</text>
</comment>
<dbReference type="Pfam" id="PF21762">
    <property type="entry name" value="DEDDh_C"/>
    <property type="match status" value="1"/>
</dbReference>
<dbReference type="Gene3D" id="3.30.420.10">
    <property type="entry name" value="Ribonuclease H-like superfamily/Ribonuclease H"/>
    <property type="match status" value="1"/>
</dbReference>
<dbReference type="EMBL" id="JANBQB010000650">
    <property type="protein sequence ID" value="KAJ1974466.1"/>
    <property type="molecule type" value="Genomic_DNA"/>
</dbReference>
<dbReference type="InterPro" id="IPR036397">
    <property type="entry name" value="RNaseH_sf"/>
</dbReference>
<feature type="domain" description="Gfd2/YDR514C-like C-terminal" evidence="1">
    <location>
        <begin position="31"/>
        <end position="190"/>
    </location>
</feature>
<dbReference type="SUPFAM" id="SSF53098">
    <property type="entry name" value="Ribonuclease H-like"/>
    <property type="match status" value="1"/>
</dbReference>
<dbReference type="AlphaFoldDB" id="A0A9W8E6Y2"/>
<proteinExistence type="predicted"/>
<protein>
    <recommendedName>
        <fullName evidence="1">Gfd2/YDR514C-like C-terminal domain-containing protein</fullName>
    </recommendedName>
</protein>
<dbReference type="GO" id="GO:0003676">
    <property type="term" value="F:nucleic acid binding"/>
    <property type="evidence" value="ECO:0007669"/>
    <property type="project" value="InterPro"/>
</dbReference>
<dbReference type="PANTHER" id="PTHR28083:SF1">
    <property type="entry name" value="GOOD FOR FULL DBP5 ACTIVITY PROTEIN 2"/>
    <property type="match status" value="1"/>
</dbReference>
<dbReference type="InterPro" id="IPR048519">
    <property type="entry name" value="Gfd2/YDR514C-like_C"/>
</dbReference>